<evidence type="ECO:0000256" key="5">
    <source>
        <dbReference type="ARBA" id="ARBA00023002"/>
    </source>
</evidence>
<feature type="domain" description="FAD-binding PCMH-type" evidence="6">
    <location>
        <begin position="61"/>
        <end position="232"/>
    </location>
</feature>
<evidence type="ECO:0000256" key="4">
    <source>
        <dbReference type="ARBA" id="ARBA00022827"/>
    </source>
</evidence>
<dbReference type="Gene3D" id="3.40.462.20">
    <property type="match status" value="1"/>
</dbReference>
<evidence type="ECO:0000313" key="7">
    <source>
        <dbReference type="EMBL" id="MBA8929050.1"/>
    </source>
</evidence>
<dbReference type="EMBL" id="JACJID010000005">
    <property type="protein sequence ID" value="MBA8929050.1"/>
    <property type="molecule type" value="Genomic_DNA"/>
</dbReference>
<keyword evidence="3" id="KW-0285">Flavoprotein</keyword>
<dbReference type="PROSITE" id="PS51387">
    <property type="entry name" value="FAD_PCMH"/>
    <property type="match status" value="1"/>
</dbReference>
<keyword evidence="5" id="KW-0560">Oxidoreductase</keyword>
<comment type="caution">
    <text evidence="7">The sequence shown here is derived from an EMBL/GenBank/DDBJ whole genome shotgun (WGS) entry which is preliminary data.</text>
</comment>
<organism evidence="7 8">
    <name type="scientific">Kutzneria viridogrisea</name>
    <dbReference type="NCBI Taxonomy" id="47990"/>
    <lineage>
        <taxon>Bacteria</taxon>
        <taxon>Bacillati</taxon>
        <taxon>Actinomycetota</taxon>
        <taxon>Actinomycetes</taxon>
        <taxon>Pseudonocardiales</taxon>
        <taxon>Pseudonocardiaceae</taxon>
        <taxon>Kutzneria</taxon>
    </lineage>
</organism>
<comment type="similarity">
    <text evidence="2">Belongs to the oxygen-dependent FAD-linked oxidoreductase family.</text>
</comment>
<dbReference type="InterPro" id="IPR050416">
    <property type="entry name" value="FAD-linked_Oxidoreductase"/>
</dbReference>
<evidence type="ECO:0000259" key="6">
    <source>
        <dbReference type="PROSITE" id="PS51387"/>
    </source>
</evidence>
<evidence type="ECO:0000256" key="1">
    <source>
        <dbReference type="ARBA" id="ARBA00001974"/>
    </source>
</evidence>
<evidence type="ECO:0000256" key="2">
    <source>
        <dbReference type="ARBA" id="ARBA00005466"/>
    </source>
</evidence>
<dbReference type="InterPro" id="IPR016169">
    <property type="entry name" value="FAD-bd_PCMH_sub2"/>
</dbReference>
<dbReference type="Pfam" id="PF01565">
    <property type="entry name" value="FAD_binding_4"/>
    <property type="match status" value="1"/>
</dbReference>
<dbReference type="InterPro" id="IPR036318">
    <property type="entry name" value="FAD-bd_PCMH-like_sf"/>
</dbReference>
<dbReference type="PANTHER" id="PTHR42973">
    <property type="entry name" value="BINDING OXIDOREDUCTASE, PUTATIVE (AFU_ORTHOLOGUE AFUA_1G17690)-RELATED"/>
    <property type="match status" value="1"/>
</dbReference>
<keyword evidence="8" id="KW-1185">Reference proteome</keyword>
<dbReference type="InterPro" id="IPR006093">
    <property type="entry name" value="Oxy_OxRdtase_FAD_BS"/>
</dbReference>
<dbReference type="InterPro" id="IPR006094">
    <property type="entry name" value="Oxid_FAD_bind_N"/>
</dbReference>
<evidence type="ECO:0000256" key="3">
    <source>
        <dbReference type="ARBA" id="ARBA00022630"/>
    </source>
</evidence>
<dbReference type="InterPro" id="IPR012951">
    <property type="entry name" value="BBE"/>
</dbReference>
<keyword evidence="4" id="KW-0274">FAD</keyword>
<dbReference type="InterPro" id="IPR016167">
    <property type="entry name" value="FAD-bd_PCMH_sub1"/>
</dbReference>
<comment type="cofactor">
    <cofactor evidence="1">
        <name>FAD</name>
        <dbReference type="ChEBI" id="CHEBI:57692"/>
    </cofactor>
</comment>
<evidence type="ECO:0000313" key="8">
    <source>
        <dbReference type="Proteomes" id="UP000517916"/>
    </source>
</evidence>
<dbReference type="Gene3D" id="3.30.43.10">
    <property type="entry name" value="Uridine Diphospho-n-acetylenolpyruvylglucosamine Reductase, domain 2"/>
    <property type="match status" value="1"/>
</dbReference>
<proteinExistence type="inferred from homology"/>
<dbReference type="Proteomes" id="UP000517916">
    <property type="component" value="Unassembled WGS sequence"/>
</dbReference>
<accession>A0ABR6BQ63</accession>
<dbReference type="PROSITE" id="PS51318">
    <property type="entry name" value="TAT"/>
    <property type="match status" value="1"/>
</dbReference>
<protein>
    <submittedName>
        <fullName evidence="7">FAD/FMN-containing dehydrogenase</fullName>
    </submittedName>
</protein>
<dbReference type="InterPro" id="IPR006311">
    <property type="entry name" value="TAT_signal"/>
</dbReference>
<dbReference type="SUPFAM" id="SSF56176">
    <property type="entry name" value="FAD-binding/transporter-associated domain-like"/>
    <property type="match status" value="1"/>
</dbReference>
<dbReference type="Pfam" id="PF08031">
    <property type="entry name" value="BBE"/>
    <property type="match status" value="1"/>
</dbReference>
<sequence>MTVDRRRFLQVLGAGAAVLGTSGAAGGGPRWERLRARMSGPVLLPGDAGYEQVSTGYLRLYDRQRPAAVARCVRAEDVQACVEFAAANRIPVAARAGGHSYAGYSSPDGGLVIDLRALNSVDPLPGGRAVVGGGALLGEVYTELGKVGRALPGGTCATVGVGGLTLGGGIGVLSRKYGLTCDRVTSMRVVTPDGCLRTAAPGSEPELFWALRGGGGGNLGVVTSFTFSTAPAREASVFTLTLPISAVGAMLAAWQDWIPTLPDEMSAALGVPGGGAATFAAEGCFVGTARQARPWVDDLIRRIGSQPLTREEQDLTHVQAMQHFAGCADLGGASCRPSWGGQVGGYPRNSYVGASRMLTAPLRDPQAVADLITGPAGLYTIFDTLGGAVGRGESAYPHRAALSIIQVLHDVGGAAGDEPTVRHTVGQVRDELTRHTGATGYVNYMDPQMPDWAHAYYGASLPRLRRAARRYDPDRVFAFPQGLVG</sequence>
<reference evidence="7 8" key="1">
    <citation type="submission" date="2020-08" db="EMBL/GenBank/DDBJ databases">
        <title>Genomic Encyclopedia of Archaeal and Bacterial Type Strains, Phase II (KMG-II): from individual species to whole genera.</title>
        <authorList>
            <person name="Goeker M."/>
        </authorList>
    </citation>
    <scope>NUCLEOTIDE SEQUENCE [LARGE SCALE GENOMIC DNA]</scope>
    <source>
        <strain evidence="7 8">DSM 43850</strain>
    </source>
</reference>
<dbReference type="PROSITE" id="PS00862">
    <property type="entry name" value="OX2_COVAL_FAD"/>
    <property type="match status" value="1"/>
</dbReference>
<dbReference type="PANTHER" id="PTHR42973:SF39">
    <property type="entry name" value="FAD-BINDING PCMH-TYPE DOMAIN-CONTAINING PROTEIN"/>
    <property type="match status" value="1"/>
</dbReference>
<name>A0ABR6BQ63_9PSEU</name>
<dbReference type="RefSeq" id="WP_182839213.1">
    <property type="nucleotide sequence ID" value="NZ_BAAABQ010000022.1"/>
</dbReference>
<gene>
    <name evidence="7" type="ORF">BC739_006268</name>
</gene>
<dbReference type="Gene3D" id="3.30.465.10">
    <property type="match status" value="1"/>
</dbReference>
<dbReference type="InterPro" id="IPR016166">
    <property type="entry name" value="FAD-bd_PCMH"/>
</dbReference>